<feature type="domain" description="Glucose-methanol-choline oxidoreductase N-terminal" evidence="4">
    <location>
        <begin position="314"/>
        <end position="328"/>
    </location>
</feature>
<dbReference type="InterPro" id="IPR036188">
    <property type="entry name" value="FAD/NAD-bd_sf"/>
</dbReference>
<dbReference type="PROSITE" id="PS51257">
    <property type="entry name" value="PROKAR_LIPOPROTEIN"/>
    <property type="match status" value="1"/>
</dbReference>
<reference evidence="5 6" key="1">
    <citation type="submission" date="2024-02" db="EMBL/GenBank/DDBJ databases">
        <title>De novo assembly and annotation of 12 fungi associated with fruit tree decline syndrome in Ontario, Canada.</title>
        <authorList>
            <person name="Sulman M."/>
            <person name="Ellouze W."/>
            <person name="Ilyukhin E."/>
        </authorList>
    </citation>
    <scope>NUCLEOTIDE SEQUENCE [LARGE SCALE GENOMIC DNA]</scope>
    <source>
        <strain evidence="5 6">M169</strain>
    </source>
</reference>
<protein>
    <recommendedName>
        <fullName evidence="4">Glucose-methanol-choline oxidoreductase N-terminal domain-containing protein</fullName>
    </recommendedName>
</protein>
<evidence type="ECO:0000313" key="5">
    <source>
        <dbReference type="EMBL" id="KAK7733186.1"/>
    </source>
</evidence>
<comment type="similarity">
    <text evidence="1">Belongs to the GMC oxidoreductase family.</text>
</comment>
<dbReference type="Pfam" id="PF00732">
    <property type="entry name" value="GMC_oxred_N"/>
    <property type="match status" value="1"/>
</dbReference>
<accession>A0ABR1PCW3</accession>
<dbReference type="SUPFAM" id="SSF54373">
    <property type="entry name" value="FAD-linked reductases, C-terminal domain"/>
    <property type="match status" value="1"/>
</dbReference>
<dbReference type="Pfam" id="PF05199">
    <property type="entry name" value="GMC_oxred_C"/>
    <property type="match status" value="1"/>
</dbReference>
<sequence>MKTFVTLASALFAAQSCYAQQDVSFLDSLGSSFGIAGDTDFDYVVVGAGTSGSTIAARLAEDPDVTVAVVEAGGFYQIENGNRSVVPGYSVFNFEILSAPVTDWGIQSTPQAQLNNRQVQYSRGQVLGGSSAINFLIFHRPTRGSMDLWADEVGDDTYKWDNVLPYFKKSATFTPPDPATFPDNVTPSFNESAFDNSLGGPLQISYGGYTPEALVPFLDAFNDIGISPAEDFNSGDLLGANWVTNNINPENNHRSSSQTAFINPSLSNTSITIYPNTLARRVVFDGTTATGVEVTTGRATYTLSARKEVILSAGAFQSPQLLMVSGVGPEARLTELGIPVVHALEGVGQNLQDHPIFTASQALNIPTSSQYDSFSAVGYAEAQAQYLANRTGPLSQNKAVIGWEKLPNREGLSDSTKTALDALPDDWPELEMRVAPYYLGVTQPDPNAQFTTVFGTIISPLSKGSIDIVSNSTEDLPLVDLAYFSDPGDLEQAVAAVKRIRDLYASSSMSSLLDGPEFVPGPNVTTDADIEDYIRENTGTIFNAAGTTKMGRADDPTAVVDPQCRVYGVQGLRVVDTGSFPFVPPGHAQSTAYMLAEKIADDIKNGN</sequence>
<evidence type="ECO:0000256" key="3">
    <source>
        <dbReference type="SAM" id="SignalP"/>
    </source>
</evidence>
<keyword evidence="2" id="KW-0325">Glycoprotein</keyword>
<gene>
    <name evidence="5" type="ORF">SLS63_004715</name>
</gene>
<proteinExistence type="inferred from homology"/>
<dbReference type="PANTHER" id="PTHR11552">
    <property type="entry name" value="GLUCOSE-METHANOL-CHOLINE GMC OXIDOREDUCTASE"/>
    <property type="match status" value="1"/>
</dbReference>
<dbReference type="InterPro" id="IPR007867">
    <property type="entry name" value="GMC_OxRtase_C"/>
</dbReference>
<organism evidence="5 6">
    <name type="scientific">Diaporthe eres</name>
    <name type="common">Phomopsis oblonga</name>
    <dbReference type="NCBI Taxonomy" id="83184"/>
    <lineage>
        <taxon>Eukaryota</taxon>
        <taxon>Fungi</taxon>
        <taxon>Dikarya</taxon>
        <taxon>Ascomycota</taxon>
        <taxon>Pezizomycotina</taxon>
        <taxon>Sordariomycetes</taxon>
        <taxon>Sordariomycetidae</taxon>
        <taxon>Diaporthales</taxon>
        <taxon>Diaporthaceae</taxon>
        <taxon>Diaporthe</taxon>
        <taxon>Diaporthe eres species complex</taxon>
    </lineage>
</organism>
<keyword evidence="3" id="KW-0732">Signal</keyword>
<evidence type="ECO:0000256" key="1">
    <source>
        <dbReference type="ARBA" id="ARBA00010790"/>
    </source>
</evidence>
<name>A0ABR1PCW3_DIAER</name>
<feature type="signal peptide" evidence="3">
    <location>
        <begin position="1"/>
        <end position="19"/>
    </location>
</feature>
<dbReference type="EMBL" id="JAKNSF020000018">
    <property type="protein sequence ID" value="KAK7733186.1"/>
    <property type="molecule type" value="Genomic_DNA"/>
</dbReference>
<dbReference type="Proteomes" id="UP001430848">
    <property type="component" value="Unassembled WGS sequence"/>
</dbReference>
<feature type="chain" id="PRO_5046655234" description="Glucose-methanol-choline oxidoreductase N-terminal domain-containing protein" evidence="3">
    <location>
        <begin position="20"/>
        <end position="607"/>
    </location>
</feature>
<dbReference type="PANTHER" id="PTHR11552:SF138">
    <property type="entry name" value="DEHYDROGENASE PKFF-RELATED"/>
    <property type="match status" value="1"/>
</dbReference>
<dbReference type="PIRSF" id="PIRSF000137">
    <property type="entry name" value="Alcohol_oxidase"/>
    <property type="match status" value="1"/>
</dbReference>
<dbReference type="Gene3D" id="3.30.560.10">
    <property type="entry name" value="Glucose Oxidase, domain 3"/>
    <property type="match status" value="1"/>
</dbReference>
<evidence type="ECO:0000259" key="4">
    <source>
        <dbReference type="PROSITE" id="PS00624"/>
    </source>
</evidence>
<dbReference type="InterPro" id="IPR000172">
    <property type="entry name" value="GMC_OxRdtase_N"/>
</dbReference>
<keyword evidence="6" id="KW-1185">Reference proteome</keyword>
<dbReference type="InterPro" id="IPR012132">
    <property type="entry name" value="GMC_OxRdtase"/>
</dbReference>
<comment type="caution">
    <text evidence="5">The sequence shown here is derived from an EMBL/GenBank/DDBJ whole genome shotgun (WGS) entry which is preliminary data.</text>
</comment>
<dbReference type="Gene3D" id="3.50.50.60">
    <property type="entry name" value="FAD/NAD(P)-binding domain"/>
    <property type="match status" value="1"/>
</dbReference>
<evidence type="ECO:0000256" key="2">
    <source>
        <dbReference type="ARBA" id="ARBA00023180"/>
    </source>
</evidence>
<dbReference type="PROSITE" id="PS00624">
    <property type="entry name" value="GMC_OXRED_2"/>
    <property type="match status" value="1"/>
</dbReference>
<evidence type="ECO:0000313" key="6">
    <source>
        <dbReference type="Proteomes" id="UP001430848"/>
    </source>
</evidence>
<dbReference type="SUPFAM" id="SSF51905">
    <property type="entry name" value="FAD/NAD(P)-binding domain"/>
    <property type="match status" value="1"/>
</dbReference>